<organism evidence="1 2">
    <name type="scientific">Constantimarinum furrinae</name>
    <dbReference type="NCBI Taxonomy" id="2562285"/>
    <lineage>
        <taxon>Bacteria</taxon>
        <taxon>Pseudomonadati</taxon>
        <taxon>Bacteroidota</taxon>
        <taxon>Flavobacteriia</taxon>
        <taxon>Flavobacteriales</taxon>
        <taxon>Flavobacteriaceae</taxon>
        <taxon>Altibacter/Constantimarinum group</taxon>
        <taxon>Constantimarinum</taxon>
    </lineage>
</organism>
<keyword evidence="2" id="KW-1185">Reference proteome</keyword>
<gene>
    <name evidence="1" type="ORF">ALE3EI_0015</name>
</gene>
<name>A0A7G8PQJ0_9FLAO</name>
<proteinExistence type="predicted"/>
<dbReference type="EMBL" id="CP052909">
    <property type="protein sequence ID" value="QNJ96606.1"/>
    <property type="molecule type" value="Genomic_DNA"/>
</dbReference>
<sequence>MLQRFYLFFLGRCRAKYRSLSKALNGSAAGLSLLASSVAPSGAQEESSNTPLNKLPLAAKAAAVSP</sequence>
<evidence type="ECO:0000313" key="1">
    <source>
        <dbReference type="EMBL" id="QNJ96606.1"/>
    </source>
</evidence>
<dbReference type="Proteomes" id="UP000515514">
    <property type="component" value="Chromosome"/>
</dbReference>
<dbReference type="AlphaFoldDB" id="A0A7G8PQJ0"/>
<evidence type="ECO:0000313" key="2">
    <source>
        <dbReference type="Proteomes" id="UP000515514"/>
    </source>
</evidence>
<reference evidence="1 2" key="1">
    <citation type="submission" date="2020-04" db="EMBL/GenBank/DDBJ databases">
        <title>Genome sequence of Altibacter aquimarinus strain ALE3EI.</title>
        <authorList>
            <person name="Oh H.-M."/>
            <person name="Jang D."/>
        </authorList>
    </citation>
    <scope>NUCLEOTIDE SEQUENCE [LARGE SCALE GENOMIC DNA]</scope>
    <source>
        <strain evidence="1 2">ALE3EI</strain>
    </source>
</reference>
<dbReference type="KEGG" id="alti:ALE3EI_0015"/>
<accession>A0A7G8PQJ0</accession>
<protein>
    <submittedName>
        <fullName evidence="1">Uncharacterized protein</fullName>
    </submittedName>
</protein>